<keyword evidence="2" id="KW-1185">Reference proteome</keyword>
<dbReference type="AlphaFoldDB" id="A0A5S9P6R4"/>
<gene>
    <name evidence="1" type="ORF">OPDIPICF_04232</name>
</gene>
<protein>
    <recommendedName>
        <fullName evidence="3">SGNH hydrolase-type esterase domain-containing protein</fullName>
    </recommendedName>
</protein>
<proteinExistence type="predicted"/>
<reference evidence="1 2" key="1">
    <citation type="submission" date="2019-11" db="EMBL/GenBank/DDBJ databases">
        <authorList>
            <person name="Holert J."/>
        </authorList>
    </citation>
    <scope>NUCLEOTIDE SEQUENCE [LARGE SCALE GENOMIC DNA]</scope>
    <source>
        <strain evidence="1">SB11_3</strain>
    </source>
</reference>
<dbReference type="SUPFAM" id="SSF52266">
    <property type="entry name" value="SGNH hydrolase"/>
    <property type="match status" value="1"/>
</dbReference>
<name>A0A5S9P6R4_9GAMM</name>
<sequence length="285" mass="32206">MSPLPLRYWAWIVGIIVLGVAYLETHELDIIFGSPDQEYGLSPPIWQPDQENRVVLIGNSLLGLSTPGVEATENALRVQNIDASVVKIIKNGLRPKYFLPLLPMLANAKPNLVIIQIENFYFVRSYEFLKTFRHNLHQSRQNLTATFASTQPQPHWDTTRECQKKDSTDTAKMEENYEELHIIQPTAFESYLSFIQTVIAQGGKVVLLEAGRSPQAEVHLGPEKRAMINRISEQLSRQSGAEFWQFPQGLTVQNDYCDSAHVTPSGRAIFMDWLAPLMAAELNPS</sequence>
<evidence type="ECO:0000313" key="2">
    <source>
        <dbReference type="Proteomes" id="UP000441399"/>
    </source>
</evidence>
<organism evidence="1 2">
    <name type="scientific">BD1-7 clade bacterium</name>
    <dbReference type="NCBI Taxonomy" id="2029982"/>
    <lineage>
        <taxon>Bacteria</taxon>
        <taxon>Pseudomonadati</taxon>
        <taxon>Pseudomonadota</taxon>
        <taxon>Gammaproteobacteria</taxon>
        <taxon>Cellvibrionales</taxon>
        <taxon>Spongiibacteraceae</taxon>
        <taxon>BD1-7 clade</taxon>
    </lineage>
</organism>
<dbReference type="EMBL" id="CACSIO010000005">
    <property type="protein sequence ID" value="CAA0099038.1"/>
    <property type="molecule type" value="Genomic_DNA"/>
</dbReference>
<evidence type="ECO:0000313" key="1">
    <source>
        <dbReference type="EMBL" id="CAA0099038.1"/>
    </source>
</evidence>
<dbReference type="OrthoDB" id="9869387at2"/>
<dbReference type="Proteomes" id="UP000441399">
    <property type="component" value="Unassembled WGS sequence"/>
</dbReference>
<evidence type="ECO:0008006" key="3">
    <source>
        <dbReference type="Google" id="ProtNLM"/>
    </source>
</evidence>
<accession>A0A5S9P6R4</accession>